<evidence type="ECO:0000313" key="1">
    <source>
        <dbReference type="EMBL" id="XAM42132.1"/>
    </source>
</evidence>
<proteinExistence type="predicted"/>
<name>A0ABZ3FE88_9FIRM</name>
<protein>
    <submittedName>
        <fullName evidence="1">Uncharacterized protein</fullName>
    </submittedName>
</protein>
<gene>
    <name evidence="1" type="ORF">TPELB_24450</name>
</gene>
<dbReference type="RefSeq" id="WP_343337425.1">
    <property type="nucleotide sequence ID" value="NZ_CP154622.1"/>
</dbReference>
<sequence length="197" mass="23139">MKEEYFEEVISKISELCCEIREKECSHENSNELKAESLILDAAEIKALKERASYREELKKYLYNLSDKTLSVICALMDFGRNHSGKVLPINLNKFFNKYYLPYWFDKNKSEDKGITVDYLVSKEPLAKYLNRAEFILFYSKNDNIDLKDECGGYLCLQESDGIERIEYDEYELRLKCLNCGAEISKYVDKDFLDKSI</sequence>
<evidence type="ECO:0000313" key="2">
    <source>
        <dbReference type="Proteomes" id="UP001477947"/>
    </source>
</evidence>
<dbReference type="EMBL" id="CP154622">
    <property type="protein sequence ID" value="XAM42132.1"/>
    <property type="molecule type" value="Genomic_DNA"/>
</dbReference>
<accession>A0ABZ3FE88</accession>
<keyword evidence="2" id="KW-1185">Reference proteome</keyword>
<organism evidence="1 2">
    <name type="scientific">Terrisporobacter petrolearius</name>
    <dbReference type="NCBI Taxonomy" id="1460447"/>
    <lineage>
        <taxon>Bacteria</taxon>
        <taxon>Bacillati</taxon>
        <taxon>Bacillota</taxon>
        <taxon>Clostridia</taxon>
        <taxon>Peptostreptococcales</taxon>
        <taxon>Peptostreptococcaceae</taxon>
        <taxon>Terrisporobacter</taxon>
    </lineage>
</organism>
<dbReference type="Proteomes" id="UP001477947">
    <property type="component" value="Chromosome"/>
</dbReference>
<reference evidence="1 2" key="1">
    <citation type="submission" date="2024-04" db="EMBL/GenBank/DDBJ databases">
        <title>Isolation and characterization of novel acetogenic strains of the genera Terrisporobacter and Acetoanaerobium.</title>
        <authorList>
            <person name="Boeer T."/>
            <person name="Schueler M.A."/>
            <person name="Lueschen A."/>
            <person name="Eysell L."/>
            <person name="Droege J."/>
            <person name="Heinemann M."/>
            <person name="Engelhardt L."/>
            <person name="Basen M."/>
            <person name="Daniel R."/>
        </authorList>
    </citation>
    <scope>NUCLEOTIDE SEQUENCE [LARGE SCALE GENOMIC DNA]</scope>
    <source>
        <strain evidence="1 2">ELB</strain>
    </source>
</reference>